<dbReference type="PANTHER" id="PTHR48065:SF55">
    <property type="entry name" value="KINASE BRI1, PUTATIVE-RELATED"/>
    <property type="match status" value="1"/>
</dbReference>
<evidence type="ECO:0000313" key="8">
    <source>
        <dbReference type="Proteomes" id="UP000323000"/>
    </source>
</evidence>
<evidence type="ECO:0000256" key="4">
    <source>
        <dbReference type="ARBA" id="ARBA00022729"/>
    </source>
</evidence>
<evidence type="ECO:0000256" key="5">
    <source>
        <dbReference type="ARBA" id="ARBA00022737"/>
    </source>
</evidence>
<keyword evidence="3" id="KW-0433">Leucine-rich repeat</keyword>
<evidence type="ECO:0000256" key="1">
    <source>
        <dbReference type="ARBA" id="ARBA00004236"/>
    </source>
</evidence>
<dbReference type="EMBL" id="VAHF01000001">
    <property type="protein sequence ID" value="TXG73704.1"/>
    <property type="molecule type" value="Genomic_DNA"/>
</dbReference>
<dbReference type="InterPro" id="IPR032675">
    <property type="entry name" value="LRR_dom_sf"/>
</dbReference>
<proteinExistence type="predicted"/>
<name>A0A5C7IXT9_9ROSI</name>
<evidence type="ECO:0000313" key="7">
    <source>
        <dbReference type="EMBL" id="TXG73704.1"/>
    </source>
</evidence>
<sequence>MLNVSFNYLQGRVPNPLNVAPYADVDLSSNLFEGEKVPFLFQMKPMTGEIPASIGEMLLLLQVIDLSRNNISGNIPSSIWNYSFLKVLDLAYNNLSGEILASLGQLRQLQSLHLNDNKLTGNIPLSFQNLSTLATLDLGNNRFSGHIPL</sequence>
<dbReference type="SUPFAM" id="SSF52058">
    <property type="entry name" value="L domain-like"/>
    <property type="match status" value="1"/>
</dbReference>
<keyword evidence="2" id="KW-1003">Cell membrane</keyword>
<evidence type="ECO:0000256" key="2">
    <source>
        <dbReference type="ARBA" id="ARBA00022475"/>
    </source>
</evidence>
<accession>A0A5C7IXT9</accession>
<comment type="subcellular location">
    <subcellularLocation>
        <location evidence="1">Cell membrane</location>
    </subcellularLocation>
</comment>
<keyword evidence="5" id="KW-0677">Repeat</keyword>
<evidence type="ECO:0008006" key="9">
    <source>
        <dbReference type="Google" id="ProtNLM"/>
    </source>
</evidence>
<protein>
    <recommendedName>
        <fullName evidence="9">Leucine-rich repeat-containing N-terminal plant-type domain-containing protein</fullName>
    </recommendedName>
</protein>
<gene>
    <name evidence="7" type="ORF">EZV62_002283</name>
</gene>
<keyword evidence="6" id="KW-0472">Membrane</keyword>
<reference evidence="8" key="1">
    <citation type="journal article" date="2019" name="Gigascience">
        <title>De novo genome assembly of the endangered Acer yangbiense, a plant species with extremely small populations endemic to Yunnan Province, China.</title>
        <authorList>
            <person name="Yang J."/>
            <person name="Wariss H.M."/>
            <person name="Tao L."/>
            <person name="Zhang R."/>
            <person name="Yun Q."/>
            <person name="Hollingsworth P."/>
            <person name="Dao Z."/>
            <person name="Luo G."/>
            <person name="Guo H."/>
            <person name="Ma Y."/>
            <person name="Sun W."/>
        </authorList>
    </citation>
    <scope>NUCLEOTIDE SEQUENCE [LARGE SCALE GENOMIC DNA]</scope>
    <source>
        <strain evidence="8">cv. Malutang</strain>
    </source>
</reference>
<dbReference type="Pfam" id="PF00560">
    <property type="entry name" value="LRR_1"/>
    <property type="match status" value="1"/>
</dbReference>
<dbReference type="Pfam" id="PF13855">
    <property type="entry name" value="LRR_8"/>
    <property type="match status" value="1"/>
</dbReference>
<keyword evidence="4" id="KW-0732">Signal</keyword>
<dbReference type="FunFam" id="3.80.10.10:FF:000299">
    <property type="entry name" value="Piriformospora indica-insensitive protein 2"/>
    <property type="match status" value="1"/>
</dbReference>
<evidence type="ECO:0000256" key="6">
    <source>
        <dbReference type="ARBA" id="ARBA00023136"/>
    </source>
</evidence>
<dbReference type="Gene3D" id="3.80.10.10">
    <property type="entry name" value="Ribonuclease Inhibitor"/>
    <property type="match status" value="1"/>
</dbReference>
<comment type="caution">
    <text evidence="7">The sequence shown here is derived from an EMBL/GenBank/DDBJ whole genome shotgun (WGS) entry which is preliminary data.</text>
</comment>
<organism evidence="7 8">
    <name type="scientific">Acer yangbiense</name>
    <dbReference type="NCBI Taxonomy" id="1000413"/>
    <lineage>
        <taxon>Eukaryota</taxon>
        <taxon>Viridiplantae</taxon>
        <taxon>Streptophyta</taxon>
        <taxon>Embryophyta</taxon>
        <taxon>Tracheophyta</taxon>
        <taxon>Spermatophyta</taxon>
        <taxon>Magnoliopsida</taxon>
        <taxon>eudicotyledons</taxon>
        <taxon>Gunneridae</taxon>
        <taxon>Pentapetalae</taxon>
        <taxon>rosids</taxon>
        <taxon>malvids</taxon>
        <taxon>Sapindales</taxon>
        <taxon>Sapindaceae</taxon>
        <taxon>Hippocastanoideae</taxon>
        <taxon>Acereae</taxon>
        <taxon>Acer</taxon>
    </lineage>
</organism>
<dbReference type="PANTHER" id="PTHR48065">
    <property type="entry name" value="OS10G0469600 PROTEIN"/>
    <property type="match status" value="1"/>
</dbReference>
<dbReference type="InterPro" id="IPR001611">
    <property type="entry name" value="Leu-rich_rpt"/>
</dbReference>
<dbReference type="GO" id="GO:0005886">
    <property type="term" value="C:plasma membrane"/>
    <property type="evidence" value="ECO:0007669"/>
    <property type="project" value="UniProtKB-SubCell"/>
</dbReference>
<dbReference type="OrthoDB" id="1481966at2759"/>
<keyword evidence="8" id="KW-1185">Reference proteome</keyword>
<dbReference type="Proteomes" id="UP000323000">
    <property type="component" value="Chromosome 1"/>
</dbReference>
<dbReference type="AlphaFoldDB" id="A0A5C7IXT9"/>
<evidence type="ECO:0000256" key="3">
    <source>
        <dbReference type="ARBA" id="ARBA00022614"/>
    </source>
</evidence>